<evidence type="ECO:0000256" key="2">
    <source>
        <dbReference type="ARBA" id="ARBA00022801"/>
    </source>
</evidence>
<dbReference type="InterPro" id="IPR036514">
    <property type="entry name" value="SGNH_hydro_sf"/>
</dbReference>
<dbReference type="Gene3D" id="3.40.50.1110">
    <property type="entry name" value="SGNH hydrolase"/>
    <property type="match status" value="1"/>
</dbReference>
<dbReference type="Proteomes" id="UP000241964">
    <property type="component" value="Unassembled WGS sequence"/>
</dbReference>
<dbReference type="AlphaFoldDB" id="A0A2P8GJH0"/>
<keyword evidence="3" id="KW-0732">Signal</keyword>
<dbReference type="GO" id="GO:0016788">
    <property type="term" value="F:hydrolase activity, acting on ester bonds"/>
    <property type="evidence" value="ECO:0007669"/>
    <property type="project" value="UniProtKB-ARBA"/>
</dbReference>
<organism evidence="5 6">
    <name type="scientific">Dyadobacter jiangsuensis</name>
    <dbReference type="NCBI Taxonomy" id="1591085"/>
    <lineage>
        <taxon>Bacteria</taxon>
        <taxon>Pseudomonadati</taxon>
        <taxon>Bacteroidota</taxon>
        <taxon>Cytophagia</taxon>
        <taxon>Cytophagales</taxon>
        <taxon>Spirosomataceae</taxon>
        <taxon>Dyadobacter</taxon>
    </lineage>
</organism>
<evidence type="ECO:0000256" key="3">
    <source>
        <dbReference type="SAM" id="SignalP"/>
    </source>
</evidence>
<gene>
    <name evidence="5" type="ORF">CLV60_101494</name>
</gene>
<dbReference type="PANTHER" id="PTHR43695">
    <property type="entry name" value="PUTATIVE (AFU_ORTHOLOGUE AFUA_2G17250)-RELATED"/>
    <property type="match status" value="1"/>
</dbReference>
<keyword evidence="2 5" id="KW-0378">Hydrolase</keyword>
<keyword evidence="6" id="KW-1185">Reference proteome</keyword>
<evidence type="ECO:0000256" key="1">
    <source>
        <dbReference type="ARBA" id="ARBA00008668"/>
    </source>
</evidence>
<accession>A0A2P8GJH0</accession>
<protein>
    <submittedName>
        <fullName evidence="5">GDSL-like lipase/acylhydrolase family protein</fullName>
    </submittedName>
</protein>
<evidence type="ECO:0000259" key="4">
    <source>
        <dbReference type="Pfam" id="PF13472"/>
    </source>
</evidence>
<evidence type="ECO:0000313" key="6">
    <source>
        <dbReference type="Proteomes" id="UP000241964"/>
    </source>
</evidence>
<dbReference type="InterPro" id="IPR013830">
    <property type="entry name" value="SGNH_hydro"/>
</dbReference>
<dbReference type="EMBL" id="PYAS01000001">
    <property type="protein sequence ID" value="PSL34125.1"/>
    <property type="molecule type" value="Genomic_DNA"/>
</dbReference>
<dbReference type="SUPFAM" id="SSF52266">
    <property type="entry name" value="SGNH hydrolase"/>
    <property type="match status" value="1"/>
</dbReference>
<reference evidence="5 6" key="1">
    <citation type="submission" date="2018-03" db="EMBL/GenBank/DDBJ databases">
        <title>Genomic Encyclopedia of Archaeal and Bacterial Type Strains, Phase II (KMG-II): from individual species to whole genera.</title>
        <authorList>
            <person name="Goeker M."/>
        </authorList>
    </citation>
    <scope>NUCLEOTIDE SEQUENCE [LARGE SCALE GENOMIC DNA]</scope>
    <source>
        <strain evidence="5 6">DSM 29057</strain>
    </source>
</reference>
<sequence>MNRLRFFRLLAAPCLLLIMSFFPAARPVTVYLIGDSTMANKQVSAYPEAGWGMPFAWFFDKTVKVDNRAMNGRSTRTFIEEGRWQSVADSLREGDYVLIQFGHNDEVKTKKSYIDEAGFQKNLVRFIEETRAKSANPVLITPVARRNFDAGGKIQETHAVY</sequence>
<feature type="signal peptide" evidence="3">
    <location>
        <begin position="1"/>
        <end position="24"/>
    </location>
</feature>
<dbReference type="RefSeq" id="WP_229210777.1">
    <property type="nucleotide sequence ID" value="NZ_PYAS01000001.1"/>
</dbReference>
<dbReference type="PANTHER" id="PTHR43695:SF1">
    <property type="entry name" value="RHAMNOGALACTURONAN ACETYLESTERASE"/>
    <property type="match status" value="1"/>
</dbReference>
<evidence type="ECO:0000313" key="5">
    <source>
        <dbReference type="EMBL" id="PSL34125.1"/>
    </source>
</evidence>
<dbReference type="InterPro" id="IPR037459">
    <property type="entry name" value="RhgT-like"/>
</dbReference>
<proteinExistence type="inferred from homology"/>
<comment type="caution">
    <text evidence="5">The sequence shown here is derived from an EMBL/GenBank/DDBJ whole genome shotgun (WGS) entry which is preliminary data.</text>
</comment>
<feature type="chain" id="PRO_5015197655" evidence="3">
    <location>
        <begin position="25"/>
        <end position="161"/>
    </location>
</feature>
<feature type="domain" description="SGNH hydrolase-type esterase" evidence="4">
    <location>
        <begin position="32"/>
        <end position="145"/>
    </location>
</feature>
<name>A0A2P8GJH0_9BACT</name>
<comment type="similarity">
    <text evidence="1">Belongs to the 'GDSL' lipolytic enzyme family.</text>
</comment>
<dbReference type="Pfam" id="PF13472">
    <property type="entry name" value="Lipase_GDSL_2"/>
    <property type="match status" value="1"/>
</dbReference>